<dbReference type="OrthoDB" id="100605at2"/>
<organism evidence="4 5">
    <name type="scientific">Hymenobacter crusticola</name>
    <dbReference type="NCBI Taxonomy" id="1770526"/>
    <lineage>
        <taxon>Bacteria</taxon>
        <taxon>Pseudomonadati</taxon>
        <taxon>Bacteroidota</taxon>
        <taxon>Cytophagia</taxon>
        <taxon>Cytophagales</taxon>
        <taxon>Hymenobacteraceae</taxon>
        <taxon>Hymenobacter</taxon>
    </lineage>
</organism>
<evidence type="ECO:0000313" key="5">
    <source>
        <dbReference type="Proteomes" id="UP000194873"/>
    </source>
</evidence>
<feature type="chain" id="PRO_5012173430" evidence="2">
    <location>
        <begin position="26"/>
        <end position="367"/>
    </location>
</feature>
<dbReference type="Gene3D" id="3.20.20.80">
    <property type="entry name" value="Glycosidases"/>
    <property type="match status" value="1"/>
</dbReference>
<dbReference type="PANTHER" id="PTHR43405">
    <property type="entry name" value="GLYCOSYL HYDROLASE DIGH"/>
    <property type="match status" value="1"/>
</dbReference>
<name>A0A243WEP5_9BACT</name>
<accession>A0A243WEP5</accession>
<protein>
    <submittedName>
        <fullName evidence="4">Tat pathway signal protein</fullName>
    </submittedName>
</protein>
<gene>
    <name evidence="4" type="ORF">BXP70_10760</name>
</gene>
<dbReference type="AlphaFoldDB" id="A0A243WEP5"/>
<comment type="caution">
    <text evidence="4">The sequence shown here is derived from an EMBL/GenBank/DDBJ whole genome shotgun (WGS) entry which is preliminary data.</text>
</comment>
<feature type="signal peptide" evidence="2">
    <location>
        <begin position="1"/>
        <end position="25"/>
    </location>
</feature>
<evidence type="ECO:0000256" key="1">
    <source>
        <dbReference type="ARBA" id="ARBA00022729"/>
    </source>
</evidence>
<proteinExistence type="predicted"/>
<dbReference type="Pfam" id="PF02638">
    <property type="entry name" value="GHL10"/>
    <property type="match status" value="1"/>
</dbReference>
<evidence type="ECO:0000313" key="4">
    <source>
        <dbReference type="EMBL" id="OUJ74204.1"/>
    </source>
</evidence>
<dbReference type="InterPro" id="IPR006311">
    <property type="entry name" value="TAT_signal"/>
</dbReference>
<dbReference type="PANTHER" id="PTHR43405:SF1">
    <property type="entry name" value="GLYCOSYL HYDROLASE DIGH"/>
    <property type="match status" value="1"/>
</dbReference>
<dbReference type="Proteomes" id="UP000194873">
    <property type="component" value="Unassembled WGS sequence"/>
</dbReference>
<feature type="domain" description="Glycosyl hydrolase-like 10" evidence="3">
    <location>
        <begin position="83"/>
        <end position="292"/>
    </location>
</feature>
<evidence type="ECO:0000259" key="3">
    <source>
        <dbReference type="Pfam" id="PF02638"/>
    </source>
</evidence>
<keyword evidence="5" id="KW-1185">Reference proteome</keyword>
<sequence length="367" mass="41654">MTSRRRFVKNSLLTGLSASVLPAVAQVALPAAAPKTGWKHWVWINPDQKDTAQQLAERYRKYYEAGIRGIFFEQDSEKHFRAAKAQKLEAHRWIWTMNRGEKTLLQAHPEWYAVSRKGDSCATNPPYVNYYRWLCPSREEVKKYLEQDYAAALKKDYIDGIHLDYVRFCDVILPVNLWDKYKIVQTSELPEYDFCYCPVCKAAYKAEHGIDIDTVQYPEASPSWRIFRYQRVNEVVRRLTAVAKSYKKPITAAVFPTPDIAHRNVKQDWVNWNISAVCPMIYHGFYKENVAWIGQAVAEGVKALNGKFPLYAGLFLPDFKNDTEVQQGIENALNNGAAGVSLFGDVSDGALAALKAASAKVQNKAAG</sequence>
<dbReference type="InterPro" id="IPR003790">
    <property type="entry name" value="GHL10"/>
</dbReference>
<dbReference type="PROSITE" id="PS51318">
    <property type="entry name" value="TAT"/>
    <property type="match status" value="1"/>
</dbReference>
<dbReference type="RefSeq" id="WP_086594056.1">
    <property type="nucleotide sequence ID" value="NZ_MTSE01000004.1"/>
</dbReference>
<evidence type="ECO:0000256" key="2">
    <source>
        <dbReference type="SAM" id="SignalP"/>
    </source>
</evidence>
<dbReference type="EMBL" id="MTSE01000004">
    <property type="protein sequence ID" value="OUJ74204.1"/>
    <property type="molecule type" value="Genomic_DNA"/>
</dbReference>
<keyword evidence="1 2" id="KW-0732">Signal</keyword>
<reference evidence="4 5" key="1">
    <citation type="submission" date="2017-01" db="EMBL/GenBank/DDBJ databases">
        <title>A new Hymenobacter.</title>
        <authorList>
            <person name="Liang Y."/>
            <person name="Feng F."/>
        </authorList>
    </citation>
    <scope>NUCLEOTIDE SEQUENCE [LARGE SCALE GENOMIC DNA]</scope>
    <source>
        <strain evidence="4">MIMBbqt21</strain>
    </source>
</reference>
<dbReference type="InterPro" id="IPR052177">
    <property type="entry name" value="Divisome_Glycosyl_Hydrolase"/>
</dbReference>